<dbReference type="AlphaFoldDB" id="A0A7J4IWP2"/>
<name>A0A7J4IWP2_9ARCH</name>
<gene>
    <name evidence="2" type="ORF">HA254_04315</name>
</gene>
<reference evidence="3" key="1">
    <citation type="journal article" date="2020" name="bioRxiv">
        <title>A rank-normalized archaeal taxonomy based on genome phylogeny resolves widespread incomplete and uneven classifications.</title>
        <authorList>
            <person name="Rinke C."/>
            <person name="Chuvochina M."/>
            <person name="Mussig A.J."/>
            <person name="Chaumeil P.-A."/>
            <person name="Waite D.W."/>
            <person name="Whitman W.B."/>
            <person name="Parks D.H."/>
            <person name="Hugenholtz P."/>
        </authorList>
    </citation>
    <scope>NUCLEOTIDE SEQUENCE [LARGE SCALE GENOMIC DNA]</scope>
</reference>
<accession>A0A7J4IWP2</accession>
<feature type="transmembrane region" description="Helical" evidence="1">
    <location>
        <begin position="12"/>
        <end position="29"/>
    </location>
</feature>
<dbReference type="Proteomes" id="UP000565078">
    <property type="component" value="Unassembled WGS sequence"/>
</dbReference>
<evidence type="ECO:0008006" key="4">
    <source>
        <dbReference type="Google" id="ProtNLM"/>
    </source>
</evidence>
<keyword evidence="1" id="KW-0812">Transmembrane</keyword>
<keyword evidence="1" id="KW-0472">Membrane</keyword>
<dbReference type="EMBL" id="DUGC01000066">
    <property type="protein sequence ID" value="HIH09868.1"/>
    <property type="molecule type" value="Genomic_DNA"/>
</dbReference>
<evidence type="ECO:0000256" key="1">
    <source>
        <dbReference type="SAM" id="Phobius"/>
    </source>
</evidence>
<organism evidence="2 3">
    <name type="scientific">Candidatus Iainarchaeum sp</name>
    <dbReference type="NCBI Taxonomy" id="3101447"/>
    <lineage>
        <taxon>Archaea</taxon>
        <taxon>Candidatus Iainarchaeota</taxon>
        <taxon>Candidatus Iainarchaeia</taxon>
        <taxon>Candidatus Iainarchaeales</taxon>
        <taxon>Candidatus Iainarchaeaceae</taxon>
        <taxon>Candidatus Iainarchaeum</taxon>
    </lineage>
</organism>
<comment type="caution">
    <text evidence="2">The sequence shown here is derived from an EMBL/GenBank/DDBJ whole genome shotgun (WGS) entry which is preliminary data.</text>
</comment>
<proteinExistence type="predicted"/>
<keyword evidence="1" id="KW-1133">Transmembrane helix</keyword>
<sequence length="127" mass="14140">MDARASMVTEVILWLAVMSVVFIGVWWFFSNFSYQKPEMERLESDIAKIQSMANEACSHYSYNYKYNPLTEAGKLTVNDSNICISSGKLAKCRLVVCGPLVKRDLALENASDLLVSRENGGSIGIYG</sequence>
<evidence type="ECO:0000313" key="2">
    <source>
        <dbReference type="EMBL" id="HIH09868.1"/>
    </source>
</evidence>
<evidence type="ECO:0000313" key="3">
    <source>
        <dbReference type="Proteomes" id="UP000565078"/>
    </source>
</evidence>
<protein>
    <recommendedName>
        <fullName evidence="4">Class III signal peptide-containing protein</fullName>
    </recommendedName>
</protein>